<dbReference type="Pfam" id="PF00657">
    <property type="entry name" value="Lipase_GDSL"/>
    <property type="match status" value="1"/>
</dbReference>
<evidence type="ECO:0000313" key="6">
    <source>
        <dbReference type="EMBL" id="CAK9321091.1"/>
    </source>
</evidence>
<dbReference type="InterPro" id="IPR035669">
    <property type="entry name" value="SGNH_plant_lipase-like"/>
</dbReference>
<keyword evidence="7" id="KW-1185">Reference proteome</keyword>
<dbReference type="EMBL" id="OZ021738">
    <property type="protein sequence ID" value="CAK9321091.1"/>
    <property type="molecule type" value="Genomic_DNA"/>
</dbReference>
<dbReference type="InterPro" id="IPR036514">
    <property type="entry name" value="SGNH_hydro_sf"/>
</dbReference>
<evidence type="ECO:0000256" key="4">
    <source>
        <dbReference type="ARBA" id="ARBA00023180"/>
    </source>
</evidence>
<keyword evidence="4" id="KW-0325">Glycoprotein</keyword>
<reference evidence="6 7" key="1">
    <citation type="submission" date="2024-03" db="EMBL/GenBank/DDBJ databases">
        <authorList>
            <person name="Gkanogiannis A."/>
            <person name="Becerra Lopez-Lavalle L."/>
        </authorList>
    </citation>
    <scope>NUCLEOTIDE SEQUENCE [LARGE SCALE GENOMIC DNA]</scope>
</reference>
<gene>
    <name evidence="6" type="ORF">CITCOLO1_LOCUS13155</name>
</gene>
<dbReference type="CDD" id="cd01837">
    <property type="entry name" value="SGNH_plant_lipase_like"/>
    <property type="match status" value="1"/>
</dbReference>
<comment type="similarity">
    <text evidence="1">Belongs to the 'GDSL' lipolytic enzyme family.</text>
</comment>
<dbReference type="SUPFAM" id="SSF52266">
    <property type="entry name" value="SGNH hydrolase"/>
    <property type="match status" value="1"/>
</dbReference>
<dbReference type="InterPro" id="IPR001087">
    <property type="entry name" value="GDSL"/>
</dbReference>
<dbReference type="Proteomes" id="UP001642487">
    <property type="component" value="Chromosome 4"/>
</dbReference>
<evidence type="ECO:0000256" key="5">
    <source>
        <dbReference type="SAM" id="SignalP"/>
    </source>
</evidence>
<dbReference type="PANTHER" id="PTHR22835">
    <property type="entry name" value="ZINC FINGER FYVE DOMAIN CONTAINING PROTEIN"/>
    <property type="match status" value="1"/>
</dbReference>
<proteinExistence type="inferred from homology"/>
<accession>A0ABP0YL49</accession>
<evidence type="ECO:0000256" key="1">
    <source>
        <dbReference type="ARBA" id="ARBA00008668"/>
    </source>
</evidence>
<dbReference type="Gene3D" id="3.40.50.1110">
    <property type="entry name" value="SGNH hydrolase"/>
    <property type="match status" value="1"/>
</dbReference>
<name>A0ABP0YL49_9ROSI</name>
<keyword evidence="2 5" id="KW-0732">Signal</keyword>
<protein>
    <submittedName>
        <fullName evidence="6">Uncharacterized protein</fullName>
    </submittedName>
</protein>
<evidence type="ECO:0000256" key="2">
    <source>
        <dbReference type="ARBA" id="ARBA00022729"/>
    </source>
</evidence>
<keyword evidence="3" id="KW-0378">Hydrolase</keyword>
<evidence type="ECO:0000256" key="3">
    <source>
        <dbReference type="ARBA" id="ARBA00022801"/>
    </source>
</evidence>
<feature type="chain" id="PRO_5046417697" evidence="5">
    <location>
        <begin position="25"/>
        <end position="397"/>
    </location>
</feature>
<sequence length="397" mass="44725">MDSSNSSFILWLNRWLIIFSVAIALSPPSVLGNCFTSIFNFGDSLCDTGNLFHDCHSNKPPNSCFPPYGDTFFRRPTGRFSDGRLIIDFIAQSLGLPLLQPYLGLSVGKQRIRFEEFEKGLNFAVAGATALDASYLREKVIVEVPTNYSLSVQLEWFRDAYSSVCASTSTTRCKKILKSSLFVVGEIGGNDYNYPFFDQHSFEEIKSLVPLVVKAIGSTISELIQLGAQTLMVPGNLPIGCNPTYLKIYSTSLQNSKNGCLDWLNQFSEYHNVQVQEELNRIRARHPDVKIIYADYHNSAMRFFNHPENFGLTNTLQACLVDRHEAFNKDRKYGLIAKTKTECDDPSKYVSWDGIHLTEAAYRLIAHALLQGPYTYPQFTTSCIISHNLTTNLLQLL</sequence>
<organism evidence="6 7">
    <name type="scientific">Citrullus colocynthis</name>
    <name type="common">colocynth</name>
    <dbReference type="NCBI Taxonomy" id="252529"/>
    <lineage>
        <taxon>Eukaryota</taxon>
        <taxon>Viridiplantae</taxon>
        <taxon>Streptophyta</taxon>
        <taxon>Embryophyta</taxon>
        <taxon>Tracheophyta</taxon>
        <taxon>Spermatophyta</taxon>
        <taxon>Magnoliopsida</taxon>
        <taxon>eudicotyledons</taxon>
        <taxon>Gunneridae</taxon>
        <taxon>Pentapetalae</taxon>
        <taxon>rosids</taxon>
        <taxon>fabids</taxon>
        <taxon>Cucurbitales</taxon>
        <taxon>Cucurbitaceae</taxon>
        <taxon>Benincaseae</taxon>
        <taxon>Citrullus</taxon>
    </lineage>
</organism>
<dbReference type="PANTHER" id="PTHR22835:SF670">
    <property type="entry name" value="GDSL-LIKE LIPASE_ACYLHYDROLASE"/>
    <property type="match status" value="1"/>
</dbReference>
<evidence type="ECO:0000313" key="7">
    <source>
        <dbReference type="Proteomes" id="UP001642487"/>
    </source>
</evidence>
<feature type="signal peptide" evidence="5">
    <location>
        <begin position="1"/>
        <end position="24"/>
    </location>
</feature>